<dbReference type="PANTHER" id="PTHR45566:SF1">
    <property type="entry name" value="HTH-TYPE TRANSCRIPTIONAL REGULATOR YHJB-RELATED"/>
    <property type="match status" value="1"/>
</dbReference>
<organism evidence="5 6">
    <name type="scientific">Pseudorhizobium tarimense</name>
    <dbReference type="NCBI Taxonomy" id="1079109"/>
    <lineage>
        <taxon>Bacteria</taxon>
        <taxon>Pseudomonadati</taxon>
        <taxon>Pseudomonadota</taxon>
        <taxon>Alphaproteobacteria</taxon>
        <taxon>Hyphomicrobiales</taxon>
        <taxon>Rhizobiaceae</taxon>
        <taxon>Rhizobium/Agrobacterium group</taxon>
        <taxon>Pseudorhizobium</taxon>
    </lineage>
</organism>
<dbReference type="Gene3D" id="3.40.50.2300">
    <property type="match status" value="1"/>
</dbReference>
<reference evidence="5 6" key="1">
    <citation type="submission" date="2024-06" db="EMBL/GenBank/DDBJ databases">
        <title>Genomic Encyclopedia of Type Strains, Phase IV (KMG-IV): sequencing the most valuable type-strain genomes for metagenomic binning, comparative biology and taxonomic classification.</title>
        <authorList>
            <person name="Goeker M."/>
        </authorList>
    </citation>
    <scope>NUCLEOTIDE SEQUENCE [LARGE SCALE GENOMIC DNA]</scope>
    <source>
        <strain evidence="5 6">DSM 105042</strain>
    </source>
</reference>
<evidence type="ECO:0000259" key="4">
    <source>
        <dbReference type="PROSITE" id="PS50110"/>
    </source>
</evidence>
<dbReference type="PANTHER" id="PTHR45566">
    <property type="entry name" value="HTH-TYPE TRANSCRIPTIONAL REGULATOR YHJB-RELATED"/>
    <property type="match status" value="1"/>
</dbReference>
<dbReference type="InterPro" id="IPR000792">
    <property type="entry name" value="Tscrpt_reg_LuxR_C"/>
</dbReference>
<dbReference type="RefSeq" id="WP_247243337.1">
    <property type="nucleotide sequence ID" value="NZ_JALJRA010000005.1"/>
</dbReference>
<sequence>MNARGQIKRFKMGAYASTSERTNVTKADIDYVGSLTAGQGAEAQSGEYILILDSRVLDRECLSRSLSSYDPTMKIAAVASIEEWRKREFPANPSAILLVMAGNKANGTLTCDKVEEVAAAFKLVPVIVIADSDDLGEILKAIDCGARGYIPTSVNISVAAEAISLARAGGVFVPASSLLANRDALSSVVKGTSPLQEGFTPREIQVAEALRRGKANKIIAYEMNLCESTVKVHIRNIMKKLNVTNRTQVAFKLK</sequence>
<proteinExistence type="predicted"/>
<dbReference type="SMART" id="SM00421">
    <property type="entry name" value="HTH_LUXR"/>
    <property type="match status" value="1"/>
</dbReference>
<dbReference type="PRINTS" id="PR00038">
    <property type="entry name" value="HTHLUXR"/>
</dbReference>
<feature type="domain" description="Response regulatory" evidence="4">
    <location>
        <begin position="48"/>
        <end position="167"/>
    </location>
</feature>
<comment type="caution">
    <text evidence="2">Lacks conserved residue(s) required for the propagation of feature annotation.</text>
</comment>
<dbReference type="InterPro" id="IPR016032">
    <property type="entry name" value="Sig_transdc_resp-reg_C-effctor"/>
</dbReference>
<dbReference type="CDD" id="cd06170">
    <property type="entry name" value="LuxR_C_like"/>
    <property type="match status" value="1"/>
</dbReference>
<keyword evidence="1 5" id="KW-0238">DNA-binding</keyword>
<dbReference type="PROSITE" id="PS50043">
    <property type="entry name" value="HTH_LUXR_2"/>
    <property type="match status" value="1"/>
</dbReference>
<feature type="domain" description="HTH luxR-type" evidence="3">
    <location>
        <begin position="192"/>
        <end position="254"/>
    </location>
</feature>
<gene>
    <name evidence="5" type="ORF">ABID21_001483</name>
</gene>
<dbReference type="InterPro" id="IPR011006">
    <property type="entry name" value="CheY-like_superfamily"/>
</dbReference>
<dbReference type="PROSITE" id="PS00622">
    <property type="entry name" value="HTH_LUXR_1"/>
    <property type="match status" value="1"/>
</dbReference>
<evidence type="ECO:0000256" key="1">
    <source>
        <dbReference type="ARBA" id="ARBA00023125"/>
    </source>
</evidence>
<protein>
    <submittedName>
        <fullName evidence="5">DNA-binding NarL/FixJ family response regulator</fullName>
    </submittedName>
</protein>
<dbReference type="PROSITE" id="PS50110">
    <property type="entry name" value="RESPONSE_REGULATORY"/>
    <property type="match status" value="1"/>
</dbReference>
<dbReference type="EMBL" id="JBEPLJ010000005">
    <property type="protein sequence ID" value="MET3585374.1"/>
    <property type="molecule type" value="Genomic_DNA"/>
</dbReference>
<keyword evidence="6" id="KW-1185">Reference proteome</keyword>
<evidence type="ECO:0000313" key="6">
    <source>
        <dbReference type="Proteomes" id="UP001549031"/>
    </source>
</evidence>
<dbReference type="Pfam" id="PF00196">
    <property type="entry name" value="GerE"/>
    <property type="match status" value="1"/>
</dbReference>
<evidence type="ECO:0000313" key="5">
    <source>
        <dbReference type="EMBL" id="MET3585374.1"/>
    </source>
</evidence>
<dbReference type="SUPFAM" id="SSF52172">
    <property type="entry name" value="CheY-like"/>
    <property type="match status" value="1"/>
</dbReference>
<comment type="caution">
    <text evidence="5">The sequence shown here is derived from an EMBL/GenBank/DDBJ whole genome shotgun (WGS) entry which is preliminary data.</text>
</comment>
<dbReference type="SUPFAM" id="SSF46894">
    <property type="entry name" value="C-terminal effector domain of the bipartite response regulators"/>
    <property type="match status" value="1"/>
</dbReference>
<dbReference type="InterPro" id="IPR051015">
    <property type="entry name" value="EvgA-like"/>
</dbReference>
<dbReference type="Proteomes" id="UP001549031">
    <property type="component" value="Unassembled WGS sequence"/>
</dbReference>
<evidence type="ECO:0000259" key="3">
    <source>
        <dbReference type="PROSITE" id="PS50043"/>
    </source>
</evidence>
<name>A0ABV2H494_9HYPH</name>
<accession>A0ABV2H494</accession>
<dbReference type="InterPro" id="IPR001789">
    <property type="entry name" value="Sig_transdc_resp-reg_receiver"/>
</dbReference>
<evidence type="ECO:0000256" key="2">
    <source>
        <dbReference type="PROSITE-ProRule" id="PRU00169"/>
    </source>
</evidence>
<dbReference type="GO" id="GO:0003677">
    <property type="term" value="F:DNA binding"/>
    <property type="evidence" value="ECO:0007669"/>
    <property type="project" value="UniProtKB-KW"/>
</dbReference>